<keyword evidence="5" id="KW-0560">Oxidoreductase</keyword>
<comment type="cofactor">
    <cofactor evidence="1 8">
        <name>heme</name>
        <dbReference type="ChEBI" id="CHEBI:30413"/>
    </cofactor>
</comment>
<keyword evidence="10" id="KW-1133">Transmembrane helix</keyword>
<dbReference type="Proteomes" id="UP001202479">
    <property type="component" value="Unassembled WGS sequence"/>
</dbReference>
<dbReference type="InterPro" id="IPR047146">
    <property type="entry name" value="Cyt_P450_E_CYP52_fungi"/>
</dbReference>
<evidence type="ECO:0000256" key="3">
    <source>
        <dbReference type="ARBA" id="ARBA00022617"/>
    </source>
</evidence>
<keyword evidence="7" id="KW-0503">Monooxygenase</keyword>
<dbReference type="InterPro" id="IPR036396">
    <property type="entry name" value="Cyt_P450_sf"/>
</dbReference>
<keyword evidence="12" id="KW-1185">Reference proteome</keyword>
<accession>A0AAI9SXD2</accession>
<dbReference type="PROSITE" id="PS00086">
    <property type="entry name" value="CYTOCHROME_P450"/>
    <property type="match status" value="1"/>
</dbReference>
<dbReference type="Pfam" id="PF11894">
    <property type="entry name" value="Nup192"/>
    <property type="match status" value="1"/>
</dbReference>
<dbReference type="GO" id="GO:0005506">
    <property type="term" value="F:iron ion binding"/>
    <property type="evidence" value="ECO:0007669"/>
    <property type="project" value="InterPro"/>
</dbReference>
<feature type="region of interest" description="Disordered" evidence="9">
    <location>
        <begin position="966"/>
        <end position="993"/>
    </location>
</feature>
<evidence type="ECO:0000256" key="4">
    <source>
        <dbReference type="ARBA" id="ARBA00022723"/>
    </source>
</evidence>
<dbReference type="EMBL" id="JAHUZD010000102">
    <property type="protein sequence ID" value="KAI3404461.2"/>
    <property type="molecule type" value="Genomic_DNA"/>
</dbReference>
<evidence type="ECO:0000313" key="12">
    <source>
        <dbReference type="Proteomes" id="UP001202479"/>
    </source>
</evidence>
<dbReference type="GO" id="GO:0005643">
    <property type="term" value="C:nuclear pore"/>
    <property type="evidence" value="ECO:0007669"/>
    <property type="project" value="InterPro"/>
</dbReference>
<keyword evidence="3 8" id="KW-0349">Heme</keyword>
<dbReference type="InterPro" id="IPR017972">
    <property type="entry name" value="Cyt_P450_CS"/>
</dbReference>
<feature type="compositionally biased region" description="Acidic residues" evidence="9">
    <location>
        <begin position="971"/>
        <end position="982"/>
    </location>
</feature>
<dbReference type="Pfam" id="PF00067">
    <property type="entry name" value="p450"/>
    <property type="match status" value="1"/>
</dbReference>
<dbReference type="GO" id="GO:0016712">
    <property type="term" value="F:oxidoreductase activity, acting on paired donors, with incorporation or reduction of molecular oxygen, reduced flavin or flavoprotein as one donor, and incorporation of one atom of oxygen"/>
    <property type="evidence" value="ECO:0007669"/>
    <property type="project" value="InterPro"/>
</dbReference>
<proteinExistence type="inferred from homology"/>
<dbReference type="InterPro" id="IPR002402">
    <property type="entry name" value="Cyt_P450_E_grp-II"/>
</dbReference>
<dbReference type="PRINTS" id="PR00385">
    <property type="entry name" value="P450"/>
</dbReference>
<organism evidence="11 12">
    <name type="scientific">Candida oxycetoniae</name>
    <dbReference type="NCBI Taxonomy" id="497107"/>
    <lineage>
        <taxon>Eukaryota</taxon>
        <taxon>Fungi</taxon>
        <taxon>Dikarya</taxon>
        <taxon>Ascomycota</taxon>
        <taxon>Saccharomycotina</taxon>
        <taxon>Pichiomycetes</taxon>
        <taxon>Debaryomycetaceae</taxon>
        <taxon>Candida/Lodderomyces clade</taxon>
        <taxon>Candida</taxon>
    </lineage>
</organism>
<dbReference type="RefSeq" id="XP_049180206.1">
    <property type="nucleotide sequence ID" value="XM_049324021.1"/>
</dbReference>
<dbReference type="InterPro" id="IPR021827">
    <property type="entry name" value="Nup186/Nup192/Nup205"/>
</dbReference>
<keyword evidence="10" id="KW-0812">Transmembrane</keyword>
<evidence type="ECO:0000256" key="8">
    <source>
        <dbReference type="PIRSR" id="PIRSR602402-1"/>
    </source>
</evidence>
<dbReference type="SUPFAM" id="SSF48264">
    <property type="entry name" value="Cytochrome P450"/>
    <property type="match status" value="1"/>
</dbReference>
<keyword evidence="6 8" id="KW-0408">Iron</keyword>
<dbReference type="Gene3D" id="1.10.630.10">
    <property type="entry name" value="Cytochrome P450"/>
    <property type="match status" value="1"/>
</dbReference>
<dbReference type="InterPro" id="IPR001128">
    <property type="entry name" value="Cyt_P450"/>
</dbReference>
<dbReference type="CDD" id="cd11063">
    <property type="entry name" value="CYP52"/>
    <property type="match status" value="1"/>
</dbReference>
<comment type="caution">
    <text evidence="11">The sequence shown here is derived from an EMBL/GenBank/DDBJ whole genome shotgun (WGS) entry which is preliminary data.</text>
</comment>
<sequence>MSMSMSSLIEVVSTYVTKWYVIVPLIFILYKLFDTIYEVYLMKKFGAKRFANFETDGYFGFHIPFVLIKKKSEGTLIDFSAERYSKISRPDVPTLTFKIFNIPIVATKDPENIKAILATQFSDFSLGTRHAHFLPLLGDGIFTLDGQGWKDSRQMLRPQFAREQIAHVKMLEPHIQVFFKHVYKSKGQVFDIQELLFRLTVDSATEFLFGQSVESLRDASIGMQNDATEIPGTKEFAKAFNFSQNYLASRVVLQKFYWLLNGKKFRECNQVVHKFAQHYVRKALSLTAADLEKENGYIFLYELVKHTRDPKVLQDQLLNILVAGRDTTAGLLSFVFFELARNPNVFAKLKEELYNKFGSGKEARIDEITFESLKGCEYLKAVLNECLRLYPSVPQNFRIATRTTTLPHGGGKDGLSPILIRKGQNVIYSVFALHRDEKYYGKDANEFRPERWFEPETRKLGWAFVPFNGGPRICLGQQFALTEASYVVTRLIQEFGHLTMDPNTPYPPKKMSHLTLSLMSFQWSPDEFAEIYNAIKFQPDIDLSTLDFSPISTDLLHVLTTPIPSQESRNKLNEPVTLSNGDRIEPNQAFVEISGVLATELDLDEICTAELLYNAQEISFKKGTSLNDSAKLSYFLRDEYILNILGYLVSKRELNLDVEKVFDNVVASFDKIYKLVGNLNNMIDKQKVTGDVNNLVFINGVNFARVQLFKCHELLGSILFGLSQFYFDKIGQLKNYQKILTIVKSCLSSDDILVTHFIPFVLNFYQKAQETEIMSELYTHIVVKSIHLEKSETFDLSKSNLNGFEIVTSFVFLTQFIPWCKKQSQSQSKYDFQESIIKYMEQLISYGVMELLLSYCSETATQKTRNIFELSDTYDFRSLLQTSLPRMQPTKFTYPSSSELNNLARQRPGLENVKKLTDISFLKLNPEFNDSLIAPLFQTFFSTFISNAALILTSLRDSEEDFALSFQDRQAEDETSDDDSDNDDKKKKLESSPPLSEFDEIAQRADLERFYLAFAYTYDNRPELCSLFWSEEEITNEVVGFLSWGLSNNTSPLIVASFSVLLASLASGGSKMATKIWDILINNNNTNMKKNDYSKISIDSIHDSLLYYVESLKTNFEEDLAEQFLVLQKKHETMFANRPSIDVEGGQSNKICIELAEDSIVSISGFAHLLSSILKNLSDNSDRDIEIRNIAYQRFIPIISQYLDFDNLINGGKILQVNINSNPSNSPSYVDLPEIHVSDDSRVILLNLVFRLLGNFVENSNDSFVRYEIWRLLDRWMYHGLHMVVPNQNSNDLFGKQNETRKYTRKRSLGMIEVFVNNLTHYSQVLNFTDIVKKLLQPLGTANAFDKYTLAYPCDLGYGYRPNNQIGIWPYIEFLLREVFGQSHSLDNSNDRINLQTLVLSLCSDALREVDWRFLSHIAMKVIRDFKTSSFDTMFDSKVPGAPINYDVYVKLHHSLAIVSYFFENNICQALFKVINQGIDSVNSSSTISQIVSQALDVLTMLMEIQDTYKTYLLPVLKSRNIIQQPIHRNSIVGMGTSMSLVLNQPQSIFDNIYLAKSLGSQGVSSFHEIFLFHISSIVHVALFVSCENSISSNALKIVKSIASSPHFRNSKTEADPLLNNDRLLTTFQNIDESEKIKFAFIDKFEEIEDKFDSKFEILILLIQILDQSKNAINVAHFLLGYEIRGQRLFWNSDKKHNTFLETLLNTLCVSLNLISELDYNNGNRHVIDVGPAKLSSLILEVLIKLCKDPVSSALTMSLVREYNDLIEKLISFQPKLDLLTLWCGYEFNGDLAVDVENKFLDSLPSIEAFISFINQRDMALKLLSIELYSVESVTKKQYYTSLLIDKTQFPSTCAKILDFLDVLNYIFHNFEIEKYDYLNRTFDMSLVLEEVAKPNYQFNYSILKNVFRILCQGSNLITPEAKQSFSEEIMIEGIKIHEFVTKFLVMTNSREVQLSCLQSWCQLMKILIIEEQIQSSDFIIEVFNSILPKISAYLESDVTFSEELISLCVSLFDLYSKKFLAAAGKNVEENVMLITKVMPLFHTCVSGIISSNSTPNLRAELYTIFNSFLLVACTSESSLSDLLMRQIKAVSKKFFPVISNDLSYSEGLARINAIFALESLLRLGYIIKTEFVLENMVKTNFLSQMLRSIRRTDEVIKSTSKEKSDFSFNDLFVELTAFKAVLYLLVKIAQTKVGALQLIQSELFATLKHLQLLKIDPDLGLNLYVSETRNLKSSTIKVLLDTPLSLTDLVNPENIEKDENTLSYFDLVIPIFELITTVLLAMGPNYKPGIVQTKSLMEDVVKQLVVGVLKRDYLLDANQVSSSIYKKDSQEIILLKKLVHLFTVINSLIK</sequence>
<protein>
    <submittedName>
        <fullName evidence="11">NUP192</fullName>
    </submittedName>
</protein>
<evidence type="ECO:0000256" key="2">
    <source>
        <dbReference type="ARBA" id="ARBA00010617"/>
    </source>
</evidence>
<evidence type="ECO:0000256" key="1">
    <source>
        <dbReference type="ARBA" id="ARBA00001971"/>
    </source>
</evidence>
<evidence type="ECO:0000256" key="7">
    <source>
        <dbReference type="ARBA" id="ARBA00023033"/>
    </source>
</evidence>
<reference evidence="11" key="1">
    <citation type="journal article" date="2022" name="DNA Res.">
        <title>Genome analysis of five recently described species of the CUG-Ser clade uncovers Candida theae as a new hybrid lineage with pathogenic potential in the Candida parapsilosis species complex.</title>
        <authorList>
            <person name="Mixao V."/>
            <person name="Del Olmo V."/>
            <person name="Hegedusova E."/>
            <person name="Saus E."/>
            <person name="Pryszcz L."/>
            <person name="Cillingova A."/>
            <person name="Nosek J."/>
            <person name="Gabaldon T."/>
        </authorList>
    </citation>
    <scope>NUCLEOTIDE SEQUENCE</scope>
    <source>
        <strain evidence="11">CBS 10844</strain>
    </source>
</reference>
<evidence type="ECO:0000256" key="6">
    <source>
        <dbReference type="ARBA" id="ARBA00023004"/>
    </source>
</evidence>
<dbReference type="GeneID" id="73380375"/>
<dbReference type="PRINTS" id="PR00464">
    <property type="entry name" value="EP450II"/>
</dbReference>
<keyword evidence="4 8" id="KW-0479">Metal-binding</keyword>
<gene>
    <name evidence="11" type="ORF">KGF56_002758</name>
</gene>
<name>A0AAI9SXD2_9ASCO</name>
<evidence type="ECO:0000313" key="11">
    <source>
        <dbReference type="EMBL" id="KAI3404461.2"/>
    </source>
</evidence>
<dbReference type="PANTHER" id="PTHR24287:SF1">
    <property type="entry name" value="P450, PUTATIVE (EUROFUNG)-RELATED"/>
    <property type="match status" value="1"/>
</dbReference>
<dbReference type="PRINTS" id="PR01239">
    <property type="entry name" value="EP450IICYP52"/>
</dbReference>
<dbReference type="GO" id="GO:0020037">
    <property type="term" value="F:heme binding"/>
    <property type="evidence" value="ECO:0007669"/>
    <property type="project" value="InterPro"/>
</dbReference>
<keyword evidence="10" id="KW-0472">Membrane</keyword>
<comment type="similarity">
    <text evidence="2">Belongs to the cytochrome P450 family.</text>
</comment>
<feature type="binding site" description="axial binding residue" evidence="8">
    <location>
        <position position="474"/>
    </location>
    <ligand>
        <name>heme</name>
        <dbReference type="ChEBI" id="CHEBI:30413"/>
    </ligand>
    <ligandPart>
        <name>Fe</name>
        <dbReference type="ChEBI" id="CHEBI:18248"/>
    </ligandPart>
</feature>
<evidence type="ECO:0000256" key="10">
    <source>
        <dbReference type="SAM" id="Phobius"/>
    </source>
</evidence>
<evidence type="ECO:0000256" key="5">
    <source>
        <dbReference type="ARBA" id="ARBA00023002"/>
    </source>
</evidence>
<evidence type="ECO:0000256" key="9">
    <source>
        <dbReference type="SAM" id="MobiDB-lite"/>
    </source>
</evidence>
<feature type="transmembrane region" description="Helical" evidence="10">
    <location>
        <begin position="12"/>
        <end position="33"/>
    </location>
</feature>
<dbReference type="PANTHER" id="PTHR24287">
    <property type="entry name" value="P450, PUTATIVE (EUROFUNG)-RELATED"/>
    <property type="match status" value="1"/>
</dbReference>
<dbReference type="InterPro" id="IPR002974">
    <property type="entry name" value="Cyt_P450_E_CYP52_ascomycetes"/>
</dbReference>